<sequence>MRIVLLCGGSGKRLWPLSNEIRSKVFLKLLKSDNGTRESMIGRICRQLDEVGLLPFTSIITHSSQVEITRKHVGEYIPIISEPFKRGTFAAVALASCYLHEQMQVDPSETICILPVDTFADSAFFGMLHRFPDILSQSQAELALLGTKPQHPSNQFGYIVPERLMEKDDYALVRQFVEKPNEQLAGLLIEQHALWNCGVFAFSLKYMLDHVAKKALPTQVDKWLACYEQLATASFDQEVVEYSNHVAVMGYEGLWNDLGSWKAITGYFENQVIGNGRISDDSTNTHMINELPYPIEVIGVPDVIVAASLDGILIAAKDQANLIKDKLNAVPQFPRYIENRWGTCRVLDFWTDEQGTEVMIKRVEMSQGMQTSYHLHHTRKEIVTILSGEAEILLDHKLYRLQAGDVRQIPINVGHGIKAVTQLELIEVQLGMALKEDDCLRLLNNW</sequence>
<feature type="domain" description="Nucleotidyl transferase" evidence="1">
    <location>
        <begin position="4"/>
        <end position="265"/>
    </location>
</feature>
<dbReference type="Gene3D" id="3.90.550.10">
    <property type="entry name" value="Spore Coat Polysaccharide Biosynthesis Protein SpsA, Chain A"/>
    <property type="match status" value="1"/>
</dbReference>
<accession>A0ABU3RGE7</accession>
<dbReference type="PANTHER" id="PTHR46390">
    <property type="entry name" value="MANNOSE-1-PHOSPHATE GUANYLYLTRANSFERASE"/>
    <property type="match status" value="1"/>
</dbReference>
<evidence type="ECO:0000313" key="4">
    <source>
        <dbReference type="Proteomes" id="UP001260980"/>
    </source>
</evidence>
<dbReference type="Pfam" id="PF01050">
    <property type="entry name" value="MannoseP_isomer"/>
    <property type="match status" value="1"/>
</dbReference>
<dbReference type="InterPro" id="IPR005835">
    <property type="entry name" value="NTP_transferase_dom"/>
</dbReference>
<dbReference type="SUPFAM" id="SSF53448">
    <property type="entry name" value="Nucleotide-diphospho-sugar transferases"/>
    <property type="match status" value="1"/>
</dbReference>
<dbReference type="InterPro" id="IPR014710">
    <property type="entry name" value="RmlC-like_jellyroll"/>
</dbReference>
<dbReference type="InterPro" id="IPR011051">
    <property type="entry name" value="RmlC_Cupin_sf"/>
</dbReference>
<dbReference type="InterPro" id="IPR029044">
    <property type="entry name" value="Nucleotide-diphossugar_trans"/>
</dbReference>
<feature type="domain" description="Mannose-6-phosphate isomerase type II C-terminal" evidence="2">
    <location>
        <begin position="341"/>
        <end position="442"/>
    </location>
</feature>
<comment type="caution">
    <text evidence="3">The sequence shown here is derived from an EMBL/GenBank/DDBJ whole genome shotgun (WGS) entry which is preliminary data.</text>
</comment>
<dbReference type="InterPro" id="IPR051161">
    <property type="entry name" value="Mannose-6P_isomerase_type2"/>
</dbReference>
<evidence type="ECO:0000259" key="1">
    <source>
        <dbReference type="Pfam" id="PF00483"/>
    </source>
</evidence>
<gene>
    <name evidence="3" type="ORF">RQP52_19700</name>
</gene>
<evidence type="ECO:0000259" key="2">
    <source>
        <dbReference type="Pfam" id="PF01050"/>
    </source>
</evidence>
<protein>
    <submittedName>
        <fullName evidence="3">Sugar phosphate nucleotidyltransferase</fullName>
    </submittedName>
</protein>
<proteinExistence type="predicted"/>
<reference evidence="3 4" key="1">
    <citation type="submission" date="2023-10" db="EMBL/GenBank/DDBJ databases">
        <title>Paenibacillus strain PFR10 Genome sequencing and assembly.</title>
        <authorList>
            <person name="Kim I."/>
        </authorList>
    </citation>
    <scope>NUCLEOTIDE SEQUENCE [LARGE SCALE GENOMIC DNA]</scope>
    <source>
        <strain evidence="3 4">PFR10</strain>
    </source>
</reference>
<organism evidence="3 4">
    <name type="scientific">Paenibacillus violae</name>
    <dbReference type="NCBI Taxonomy" id="3077234"/>
    <lineage>
        <taxon>Bacteria</taxon>
        <taxon>Bacillati</taxon>
        <taxon>Bacillota</taxon>
        <taxon>Bacilli</taxon>
        <taxon>Bacillales</taxon>
        <taxon>Paenibacillaceae</taxon>
        <taxon>Paenibacillus</taxon>
    </lineage>
</organism>
<dbReference type="Pfam" id="PF00483">
    <property type="entry name" value="NTP_transferase"/>
    <property type="match status" value="1"/>
</dbReference>
<keyword evidence="4" id="KW-1185">Reference proteome</keyword>
<dbReference type="SUPFAM" id="SSF51182">
    <property type="entry name" value="RmlC-like cupins"/>
    <property type="match status" value="1"/>
</dbReference>
<name>A0ABU3RGE7_9BACL</name>
<dbReference type="Gene3D" id="2.60.120.10">
    <property type="entry name" value="Jelly Rolls"/>
    <property type="match status" value="1"/>
</dbReference>
<dbReference type="InterPro" id="IPR001538">
    <property type="entry name" value="Man6P_isomerase-2_C"/>
</dbReference>
<dbReference type="Proteomes" id="UP001260980">
    <property type="component" value="Unassembled WGS sequence"/>
</dbReference>
<dbReference type="EMBL" id="JAWCUD010000006">
    <property type="protein sequence ID" value="MDU0203309.1"/>
    <property type="molecule type" value="Genomic_DNA"/>
</dbReference>
<dbReference type="CDD" id="cd02213">
    <property type="entry name" value="cupin_PMI_typeII_C"/>
    <property type="match status" value="1"/>
</dbReference>
<dbReference type="PANTHER" id="PTHR46390:SF1">
    <property type="entry name" value="MANNOSE-1-PHOSPHATE GUANYLYLTRANSFERASE"/>
    <property type="match status" value="1"/>
</dbReference>
<evidence type="ECO:0000313" key="3">
    <source>
        <dbReference type="EMBL" id="MDU0203309.1"/>
    </source>
</evidence>
<dbReference type="RefSeq" id="WP_315953437.1">
    <property type="nucleotide sequence ID" value="NZ_JAWCUD010000006.1"/>
</dbReference>